<protein>
    <submittedName>
        <fullName evidence="1">Uncharacterized protein</fullName>
    </submittedName>
</protein>
<evidence type="ECO:0000313" key="1">
    <source>
        <dbReference type="EMBL" id="KIL45576.1"/>
    </source>
</evidence>
<evidence type="ECO:0000313" key="2">
    <source>
        <dbReference type="Proteomes" id="UP000031938"/>
    </source>
</evidence>
<dbReference type="EMBL" id="JXRP01000017">
    <property type="protein sequence ID" value="KIL45576.1"/>
    <property type="molecule type" value="Genomic_DNA"/>
</dbReference>
<dbReference type="AlphaFoldDB" id="A0A0C2VMB5"/>
<organism evidence="1 2">
    <name type="scientific">Jeotgalibacillus soli</name>
    <dbReference type="NCBI Taxonomy" id="889306"/>
    <lineage>
        <taxon>Bacteria</taxon>
        <taxon>Bacillati</taxon>
        <taxon>Bacillota</taxon>
        <taxon>Bacilli</taxon>
        <taxon>Bacillales</taxon>
        <taxon>Caryophanaceae</taxon>
        <taxon>Jeotgalibacillus</taxon>
    </lineage>
</organism>
<comment type="caution">
    <text evidence="1">The sequence shown here is derived from an EMBL/GenBank/DDBJ whole genome shotgun (WGS) entry which is preliminary data.</text>
</comment>
<accession>A0A0C2VMB5</accession>
<reference evidence="1 2" key="1">
    <citation type="submission" date="2015-01" db="EMBL/GenBank/DDBJ databases">
        <title>Genome sequencing of Jeotgalibacillus soli.</title>
        <authorList>
            <person name="Goh K.M."/>
            <person name="Chan K.-G."/>
            <person name="Yaakop A.S."/>
            <person name="Ee R."/>
            <person name="Gan H.M."/>
            <person name="Chan C.S."/>
        </authorList>
    </citation>
    <scope>NUCLEOTIDE SEQUENCE [LARGE SCALE GENOMIC DNA]</scope>
    <source>
        <strain evidence="1 2">P9</strain>
    </source>
</reference>
<keyword evidence="2" id="KW-1185">Reference proteome</keyword>
<dbReference type="PATRIC" id="fig|889306.3.peg.1941"/>
<sequence length="134" mass="15203">MKEELTEEKLTSETPPDLTLLISEHNVRTTRGSYSWSWYNETEDAMTSIVADSGPPPALVNIENGINVFSNANVRLNFKESPINYVVRIWDIENNITGTYDEIDLSEHEGKVIFKVISNWEQGTSSYAFSLNIN</sequence>
<name>A0A0C2VMB5_9BACL</name>
<dbReference type="Proteomes" id="UP000031938">
    <property type="component" value="Unassembled WGS sequence"/>
</dbReference>
<dbReference type="RefSeq" id="WP_041088233.1">
    <property type="nucleotide sequence ID" value="NZ_JXRP01000017.1"/>
</dbReference>
<gene>
    <name evidence="1" type="ORF">KP78_19250</name>
</gene>
<proteinExistence type="predicted"/>
<dbReference type="OrthoDB" id="1797983at2"/>